<dbReference type="PANTHER" id="PTHR22939">
    <property type="entry name" value="SERINE PROTEASE FAMILY S1C HTRA-RELATED"/>
    <property type="match status" value="1"/>
</dbReference>
<dbReference type="InterPro" id="IPR001478">
    <property type="entry name" value="PDZ"/>
</dbReference>
<keyword evidence="12" id="KW-0346">Stress response</keyword>
<evidence type="ECO:0000256" key="11">
    <source>
        <dbReference type="ARBA" id="ARBA00022825"/>
    </source>
</evidence>
<evidence type="ECO:0000256" key="7">
    <source>
        <dbReference type="ARBA" id="ARBA00022729"/>
    </source>
</evidence>
<keyword evidence="8" id="KW-0677">Repeat</keyword>
<dbReference type="Proteomes" id="UP001597102">
    <property type="component" value="Unassembled WGS sequence"/>
</dbReference>
<evidence type="ECO:0000256" key="9">
    <source>
        <dbReference type="ARBA" id="ARBA00022764"/>
    </source>
</evidence>
<dbReference type="SUPFAM" id="SSF50494">
    <property type="entry name" value="Trypsin-like serine proteases"/>
    <property type="match status" value="1"/>
</dbReference>
<keyword evidence="11" id="KW-0720">Serine protease</keyword>
<keyword evidence="10 16" id="KW-0378">Hydrolase</keyword>
<dbReference type="InterPro" id="IPR009003">
    <property type="entry name" value="Peptidase_S1_PA"/>
</dbReference>
<evidence type="ECO:0000256" key="10">
    <source>
        <dbReference type="ARBA" id="ARBA00022801"/>
    </source>
</evidence>
<dbReference type="RefSeq" id="WP_379089954.1">
    <property type="nucleotide sequence ID" value="NZ_JBHTJO010000001.1"/>
</dbReference>
<dbReference type="InterPro" id="IPR036034">
    <property type="entry name" value="PDZ_sf"/>
</dbReference>
<feature type="chain" id="PRO_5045968506" description="Probable periplasmic serine endoprotease DegP-like" evidence="14">
    <location>
        <begin position="24"/>
        <end position="489"/>
    </location>
</feature>
<evidence type="ECO:0000313" key="17">
    <source>
        <dbReference type="Proteomes" id="UP001597102"/>
    </source>
</evidence>
<dbReference type="PRINTS" id="PR00834">
    <property type="entry name" value="PROTEASES2C"/>
</dbReference>
<dbReference type="GO" id="GO:0016787">
    <property type="term" value="F:hydrolase activity"/>
    <property type="evidence" value="ECO:0007669"/>
    <property type="project" value="UniProtKB-KW"/>
</dbReference>
<evidence type="ECO:0000256" key="12">
    <source>
        <dbReference type="ARBA" id="ARBA00023016"/>
    </source>
</evidence>
<comment type="similarity">
    <text evidence="3">Belongs to the peptidase S1C family.</text>
</comment>
<dbReference type="CDD" id="cd10839">
    <property type="entry name" value="cpPDZ1_DegP-like"/>
    <property type="match status" value="1"/>
</dbReference>
<evidence type="ECO:0000256" key="8">
    <source>
        <dbReference type="ARBA" id="ARBA00022737"/>
    </source>
</evidence>
<feature type="domain" description="PDZ" evidence="15">
    <location>
        <begin position="279"/>
        <end position="358"/>
    </location>
</feature>
<comment type="caution">
    <text evidence="16">The sequence shown here is derived from an EMBL/GenBank/DDBJ whole genome shotgun (WGS) entry which is preliminary data.</text>
</comment>
<dbReference type="PROSITE" id="PS50106">
    <property type="entry name" value="PDZ"/>
    <property type="match status" value="2"/>
</dbReference>
<dbReference type="SUPFAM" id="SSF50156">
    <property type="entry name" value="PDZ domain-like"/>
    <property type="match status" value="2"/>
</dbReference>
<dbReference type="Pfam" id="PF13180">
    <property type="entry name" value="PDZ_2"/>
    <property type="match status" value="1"/>
</dbReference>
<dbReference type="Pfam" id="PF13365">
    <property type="entry name" value="Trypsin_2"/>
    <property type="match status" value="1"/>
</dbReference>
<feature type="domain" description="PDZ" evidence="15">
    <location>
        <begin position="384"/>
        <end position="477"/>
    </location>
</feature>
<evidence type="ECO:0000256" key="4">
    <source>
        <dbReference type="ARBA" id="ARBA00013035"/>
    </source>
</evidence>
<name>A0ABW3JBP9_9HYPH</name>
<evidence type="ECO:0000256" key="5">
    <source>
        <dbReference type="ARBA" id="ARBA00013958"/>
    </source>
</evidence>
<accession>A0ABW3JBP9</accession>
<dbReference type="NCBIfam" id="TIGR02037">
    <property type="entry name" value="degP_htrA_DO"/>
    <property type="match status" value="1"/>
</dbReference>
<dbReference type="SMART" id="SM00228">
    <property type="entry name" value="PDZ"/>
    <property type="match status" value="2"/>
</dbReference>
<dbReference type="EMBL" id="JBHTJO010000001">
    <property type="protein sequence ID" value="MFD0987709.1"/>
    <property type="molecule type" value="Genomic_DNA"/>
</dbReference>
<proteinExistence type="inferred from homology"/>
<organism evidence="16 17">
    <name type="scientific">Methyloligella solikamskensis</name>
    <dbReference type="NCBI Taxonomy" id="1177756"/>
    <lineage>
        <taxon>Bacteria</taxon>
        <taxon>Pseudomonadati</taxon>
        <taxon>Pseudomonadota</taxon>
        <taxon>Alphaproteobacteria</taxon>
        <taxon>Hyphomicrobiales</taxon>
        <taxon>Hyphomicrobiaceae</taxon>
        <taxon>Methyloligella</taxon>
    </lineage>
</organism>
<feature type="signal peptide" evidence="14">
    <location>
        <begin position="1"/>
        <end position="23"/>
    </location>
</feature>
<comment type="catalytic activity">
    <reaction evidence="1">
        <text>Acts on substrates that are at least partially unfolded. The cleavage site P1 residue is normally between a pair of hydrophobic residues, such as Val-|-Val.</text>
        <dbReference type="EC" id="3.4.21.107"/>
    </reaction>
</comment>
<sequence length="489" mass="52026">MQLPSRIRLFSLKAGAIATLAFALLVLPQAGSARGPESVADISEGLQETVVNISTTQTVKGIQEQAPQATPSPEGSPFEEFFDDFFDTPDGEGMPRRVSSLGSGFVYDSSGLIVTNNHVIEGADEIVVNFTDGRKLKVTEILGHDPKTDLALLKVEPEKPLKAVTFGDSAKMRVGDWVMAIGNPFGLGGTLTLGIISATKRDINAGPYDDFIQTDAAINRGNSGGPLFNMEGEVIGVNTAIISPTGGSIGIGFAVPSNSALTIIEQLKEYGETRRGWLGVHVQRVTEEIAESLGMEDSTGALVAKVMPGSPAEVAGIKSGDVILKFDGEDVDTMRSLPRLVAATTIGKTVTLSLLRKREPMEIEVTVGRLPESEEVEDLSEPTEETVEPERERVLGLAIAPLTSQLRDEYGIDNAIDGVIILEVEPGSQAEEKDVKVGDVIVEVTQETVNSPQEVLSRVDAVKKSGRKSVLLLISDGHGELSFVALPLS</sequence>
<protein>
    <recommendedName>
        <fullName evidence="5">Probable periplasmic serine endoprotease DegP-like</fullName>
        <ecNumber evidence="4">3.4.21.107</ecNumber>
    </recommendedName>
    <alternativeName>
        <fullName evidence="13">Protease Do</fullName>
    </alternativeName>
</protein>
<evidence type="ECO:0000256" key="14">
    <source>
        <dbReference type="SAM" id="SignalP"/>
    </source>
</evidence>
<dbReference type="Gene3D" id="2.30.42.10">
    <property type="match status" value="2"/>
</dbReference>
<dbReference type="Pfam" id="PF00595">
    <property type="entry name" value="PDZ"/>
    <property type="match status" value="1"/>
</dbReference>
<reference evidence="17" key="1">
    <citation type="journal article" date="2019" name="Int. J. Syst. Evol. Microbiol.">
        <title>The Global Catalogue of Microorganisms (GCM) 10K type strain sequencing project: providing services to taxonomists for standard genome sequencing and annotation.</title>
        <authorList>
            <consortium name="The Broad Institute Genomics Platform"/>
            <consortium name="The Broad Institute Genome Sequencing Center for Infectious Disease"/>
            <person name="Wu L."/>
            <person name="Ma J."/>
        </authorList>
    </citation>
    <scope>NUCLEOTIDE SEQUENCE [LARGE SCALE GENOMIC DNA]</scope>
    <source>
        <strain evidence="17">CCUG 61697</strain>
    </source>
</reference>
<evidence type="ECO:0000256" key="1">
    <source>
        <dbReference type="ARBA" id="ARBA00001772"/>
    </source>
</evidence>
<evidence type="ECO:0000256" key="6">
    <source>
        <dbReference type="ARBA" id="ARBA00022670"/>
    </source>
</evidence>
<keyword evidence="9" id="KW-0574">Periplasm</keyword>
<evidence type="ECO:0000256" key="2">
    <source>
        <dbReference type="ARBA" id="ARBA00004418"/>
    </source>
</evidence>
<dbReference type="PANTHER" id="PTHR22939:SF130">
    <property type="entry name" value="PERIPLASMIC SERINE ENDOPROTEASE DEGP-LIKE-RELATED"/>
    <property type="match status" value="1"/>
</dbReference>
<evidence type="ECO:0000256" key="13">
    <source>
        <dbReference type="ARBA" id="ARBA00032850"/>
    </source>
</evidence>
<keyword evidence="7 14" id="KW-0732">Signal</keyword>
<dbReference type="Gene3D" id="2.40.10.120">
    <property type="match status" value="1"/>
</dbReference>
<dbReference type="InterPro" id="IPR011782">
    <property type="entry name" value="Pept_S1C_Do"/>
</dbReference>
<dbReference type="InterPro" id="IPR001940">
    <property type="entry name" value="Peptidase_S1C"/>
</dbReference>
<evidence type="ECO:0000313" key="16">
    <source>
        <dbReference type="EMBL" id="MFD0987709.1"/>
    </source>
</evidence>
<keyword evidence="6" id="KW-0645">Protease</keyword>
<gene>
    <name evidence="16" type="ORF">ACFQ2F_11440</name>
</gene>
<comment type="subcellular location">
    <subcellularLocation>
        <location evidence="2">Periplasm</location>
    </subcellularLocation>
</comment>
<evidence type="ECO:0000256" key="3">
    <source>
        <dbReference type="ARBA" id="ARBA00010541"/>
    </source>
</evidence>
<dbReference type="EC" id="3.4.21.107" evidence="4"/>
<keyword evidence="17" id="KW-1185">Reference proteome</keyword>
<evidence type="ECO:0000259" key="15">
    <source>
        <dbReference type="PROSITE" id="PS50106"/>
    </source>
</evidence>